<proteinExistence type="predicted"/>
<organism evidence="1 2">
    <name type="scientific">Flexistipes sinusarabici</name>
    <dbReference type="NCBI Taxonomy" id="2352"/>
    <lineage>
        <taxon>Bacteria</taxon>
        <taxon>Pseudomonadati</taxon>
        <taxon>Deferribacterota</taxon>
        <taxon>Deferribacteres</taxon>
        <taxon>Deferribacterales</taxon>
        <taxon>Flexistipitaceae</taxon>
        <taxon>Flexistipes</taxon>
    </lineage>
</organism>
<name>A0A3D5QAF4_FLESI</name>
<dbReference type="EMBL" id="DPPF01000069">
    <property type="protein sequence ID" value="HCW92713.1"/>
    <property type="molecule type" value="Genomic_DNA"/>
</dbReference>
<accession>A0A3D5QAF4</accession>
<dbReference type="Proteomes" id="UP000262325">
    <property type="component" value="Unassembled WGS sequence"/>
</dbReference>
<evidence type="ECO:0000313" key="2">
    <source>
        <dbReference type="Proteomes" id="UP000262325"/>
    </source>
</evidence>
<reference evidence="1 2" key="1">
    <citation type="journal article" date="2018" name="Nat. Biotechnol.">
        <title>A standardized bacterial taxonomy based on genome phylogeny substantially revises the tree of life.</title>
        <authorList>
            <person name="Parks D.H."/>
            <person name="Chuvochina M."/>
            <person name="Waite D.W."/>
            <person name="Rinke C."/>
            <person name="Skarshewski A."/>
            <person name="Chaumeil P.A."/>
            <person name="Hugenholtz P."/>
        </authorList>
    </citation>
    <scope>NUCLEOTIDE SEQUENCE [LARGE SCALE GENOMIC DNA]</scope>
    <source>
        <strain evidence="1">UBA8672</strain>
    </source>
</reference>
<evidence type="ECO:0000313" key="1">
    <source>
        <dbReference type="EMBL" id="HCW92713.1"/>
    </source>
</evidence>
<protein>
    <submittedName>
        <fullName evidence="1">Uncharacterized protein</fullName>
    </submittedName>
</protein>
<comment type="caution">
    <text evidence="1">The sequence shown here is derived from an EMBL/GenBank/DDBJ whole genome shotgun (WGS) entry which is preliminary data.</text>
</comment>
<gene>
    <name evidence="1" type="ORF">DHM44_03430</name>
</gene>
<sequence length="59" mass="6479">MKTKDINLNRPLSFSNQATLGGVKGAKQALALALDTIRKTDKIFKGLGKYEIMSNIKKV</sequence>
<dbReference type="AlphaFoldDB" id="A0A3D5QAF4"/>